<sequence length="76" mass="8922">MESEKSSVEMQDRCEGNWLCKQLTALYSFIGKMKVKLADIYFRLGMIVLTYKRYRKEFGILESLYRTLGFIVGKPV</sequence>
<accession>A0A8S5TKC1</accession>
<reference evidence="1" key="1">
    <citation type="journal article" date="2021" name="Proc. Natl. Acad. Sci. U.S.A.">
        <title>A Catalog of Tens of Thousands of Viruses from Human Metagenomes Reveals Hidden Associations with Chronic Diseases.</title>
        <authorList>
            <person name="Tisza M.J."/>
            <person name="Buck C.B."/>
        </authorList>
    </citation>
    <scope>NUCLEOTIDE SEQUENCE</scope>
    <source>
        <strain evidence="1">Ctz6O13</strain>
    </source>
</reference>
<proteinExistence type="predicted"/>
<protein>
    <submittedName>
        <fullName evidence="1">Uncharacterized protein</fullName>
    </submittedName>
</protein>
<evidence type="ECO:0000313" key="1">
    <source>
        <dbReference type="EMBL" id="DAF63733.1"/>
    </source>
</evidence>
<organism evidence="1">
    <name type="scientific">Podoviridae sp. ctz6O13</name>
    <dbReference type="NCBI Taxonomy" id="2827757"/>
    <lineage>
        <taxon>Viruses</taxon>
        <taxon>Duplodnaviria</taxon>
        <taxon>Heunggongvirae</taxon>
        <taxon>Uroviricota</taxon>
        <taxon>Caudoviricetes</taxon>
    </lineage>
</organism>
<name>A0A8S5TKC1_9CAUD</name>
<dbReference type="EMBL" id="BK032843">
    <property type="protein sequence ID" value="DAF63733.1"/>
    <property type="molecule type" value="Genomic_DNA"/>
</dbReference>